<evidence type="ECO:0000313" key="2">
    <source>
        <dbReference type="Proteomes" id="UP001516400"/>
    </source>
</evidence>
<name>A0ABD2NT17_9CUCU</name>
<comment type="caution">
    <text evidence="1">The sequence shown here is derived from an EMBL/GenBank/DDBJ whole genome shotgun (WGS) entry which is preliminary data.</text>
</comment>
<feature type="non-terminal residue" evidence="1">
    <location>
        <position position="145"/>
    </location>
</feature>
<dbReference type="Proteomes" id="UP001516400">
    <property type="component" value="Unassembled WGS sequence"/>
</dbReference>
<dbReference type="AlphaFoldDB" id="A0ABD2NT17"/>
<gene>
    <name evidence="1" type="ORF">HHI36_005057</name>
</gene>
<sequence length="145" mass="17585">MHPNFLEKLFLNVLIIAWITYFYKEILEHLRSTVRSKWSRKWLLNRRDDDDKDELNDWRNYLRMDIDTYTYLLELVTPHIIKENTCMRTAISPHERLTASSRFLATGRSYKNLEFTTIISKQRLCEIIPEPCEPIFKVLKNEYLK</sequence>
<proteinExistence type="predicted"/>
<organism evidence="1 2">
    <name type="scientific">Cryptolaemus montrouzieri</name>
    <dbReference type="NCBI Taxonomy" id="559131"/>
    <lineage>
        <taxon>Eukaryota</taxon>
        <taxon>Metazoa</taxon>
        <taxon>Ecdysozoa</taxon>
        <taxon>Arthropoda</taxon>
        <taxon>Hexapoda</taxon>
        <taxon>Insecta</taxon>
        <taxon>Pterygota</taxon>
        <taxon>Neoptera</taxon>
        <taxon>Endopterygota</taxon>
        <taxon>Coleoptera</taxon>
        <taxon>Polyphaga</taxon>
        <taxon>Cucujiformia</taxon>
        <taxon>Coccinelloidea</taxon>
        <taxon>Coccinellidae</taxon>
        <taxon>Scymninae</taxon>
        <taxon>Scymnini</taxon>
        <taxon>Cryptolaemus</taxon>
    </lineage>
</organism>
<keyword evidence="2" id="KW-1185">Reference proteome</keyword>
<protein>
    <submittedName>
        <fullName evidence="1">Uncharacterized protein</fullName>
    </submittedName>
</protein>
<evidence type="ECO:0000313" key="1">
    <source>
        <dbReference type="EMBL" id="KAL3281853.1"/>
    </source>
</evidence>
<accession>A0ABD2NT17</accession>
<reference evidence="1 2" key="1">
    <citation type="journal article" date="2021" name="BMC Biol.">
        <title>Horizontally acquired antibacterial genes associated with adaptive radiation of ladybird beetles.</title>
        <authorList>
            <person name="Li H.S."/>
            <person name="Tang X.F."/>
            <person name="Huang Y.H."/>
            <person name="Xu Z.Y."/>
            <person name="Chen M.L."/>
            <person name="Du X.Y."/>
            <person name="Qiu B.Y."/>
            <person name="Chen P.T."/>
            <person name="Zhang W."/>
            <person name="Slipinski A."/>
            <person name="Escalona H.E."/>
            <person name="Waterhouse R.M."/>
            <person name="Zwick A."/>
            <person name="Pang H."/>
        </authorList>
    </citation>
    <scope>NUCLEOTIDE SEQUENCE [LARGE SCALE GENOMIC DNA]</scope>
    <source>
        <strain evidence="1">SYSU2018</strain>
    </source>
</reference>
<dbReference type="EMBL" id="JABFTP020000144">
    <property type="protein sequence ID" value="KAL3281853.1"/>
    <property type="molecule type" value="Genomic_DNA"/>
</dbReference>